<accession>A0ACB8Z1E9</accession>
<dbReference type="Proteomes" id="UP001055811">
    <property type="component" value="Linkage Group LG09"/>
</dbReference>
<organism evidence="1 2">
    <name type="scientific">Cichorium intybus</name>
    <name type="common">Chicory</name>
    <dbReference type="NCBI Taxonomy" id="13427"/>
    <lineage>
        <taxon>Eukaryota</taxon>
        <taxon>Viridiplantae</taxon>
        <taxon>Streptophyta</taxon>
        <taxon>Embryophyta</taxon>
        <taxon>Tracheophyta</taxon>
        <taxon>Spermatophyta</taxon>
        <taxon>Magnoliopsida</taxon>
        <taxon>eudicotyledons</taxon>
        <taxon>Gunneridae</taxon>
        <taxon>Pentapetalae</taxon>
        <taxon>asterids</taxon>
        <taxon>campanulids</taxon>
        <taxon>Asterales</taxon>
        <taxon>Asteraceae</taxon>
        <taxon>Cichorioideae</taxon>
        <taxon>Cichorieae</taxon>
        <taxon>Cichoriinae</taxon>
        <taxon>Cichorium</taxon>
    </lineage>
</organism>
<reference evidence="1 2" key="2">
    <citation type="journal article" date="2022" name="Mol. Ecol. Resour.">
        <title>The genomes of chicory, endive, great burdock and yacon provide insights into Asteraceae paleo-polyploidization history and plant inulin production.</title>
        <authorList>
            <person name="Fan W."/>
            <person name="Wang S."/>
            <person name="Wang H."/>
            <person name="Wang A."/>
            <person name="Jiang F."/>
            <person name="Liu H."/>
            <person name="Zhao H."/>
            <person name="Xu D."/>
            <person name="Zhang Y."/>
        </authorList>
    </citation>
    <scope>NUCLEOTIDE SEQUENCE [LARGE SCALE GENOMIC DNA]</scope>
    <source>
        <strain evidence="2">cv. Punajuju</strain>
        <tissue evidence="1">Leaves</tissue>
    </source>
</reference>
<gene>
    <name evidence="1" type="ORF">L2E82_49258</name>
</gene>
<evidence type="ECO:0000313" key="2">
    <source>
        <dbReference type="Proteomes" id="UP001055811"/>
    </source>
</evidence>
<name>A0ACB8Z1E9_CICIN</name>
<dbReference type="EMBL" id="CM042017">
    <property type="protein sequence ID" value="KAI3691044.1"/>
    <property type="molecule type" value="Genomic_DNA"/>
</dbReference>
<comment type="caution">
    <text evidence="1">The sequence shown here is derived from an EMBL/GenBank/DDBJ whole genome shotgun (WGS) entry which is preliminary data.</text>
</comment>
<keyword evidence="2" id="KW-1185">Reference proteome</keyword>
<protein>
    <submittedName>
        <fullName evidence="1">Uncharacterized protein</fullName>
    </submittedName>
</protein>
<sequence>MFAPREGKTFGDKTFLCFPVLVDPTVHIQQPHLLLTCSIPVFSVYGNFSSRERERERERSPARRGQDAPPQVSSSTSDLNFDSIVYKVNGSTHPRIFFLCFRFRYLTGFCRRIDLQWRFGKPWELLRIKRVLE</sequence>
<evidence type="ECO:0000313" key="1">
    <source>
        <dbReference type="EMBL" id="KAI3691044.1"/>
    </source>
</evidence>
<reference evidence="2" key="1">
    <citation type="journal article" date="2022" name="Mol. Ecol. Resour.">
        <title>The genomes of chicory, endive, great burdock and yacon provide insights into Asteraceae palaeo-polyploidization history and plant inulin production.</title>
        <authorList>
            <person name="Fan W."/>
            <person name="Wang S."/>
            <person name="Wang H."/>
            <person name="Wang A."/>
            <person name="Jiang F."/>
            <person name="Liu H."/>
            <person name="Zhao H."/>
            <person name="Xu D."/>
            <person name="Zhang Y."/>
        </authorList>
    </citation>
    <scope>NUCLEOTIDE SEQUENCE [LARGE SCALE GENOMIC DNA]</scope>
    <source>
        <strain evidence="2">cv. Punajuju</strain>
    </source>
</reference>
<proteinExistence type="predicted"/>